<evidence type="ECO:0000313" key="2">
    <source>
        <dbReference type="EMBL" id="KAK8921564.1"/>
    </source>
</evidence>
<dbReference type="PANTHER" id="PTHR35505">
    <property type="entry name" value="OS01G0600300 PROTEIN"/>
    <property type="match status" value="1"/>
</dbReference>
<name>A0AAP0FXF1_9ASPA</name>
<dbReference type="AlphaFoldDB" id="A0AAP0FXF1"/>
<protein>
    <submittedName>
        <fullName evidence="2">Uncharacterized protein</fullName>
    </submittedName>
</protein>
<dbReference type="PANTHER" id="PTHR35505:SF1">
    <property type="entry name" value="SNF2 DOMAIN PROTEIN"/>
    <property type="match status" value="1"/>
</dbReference>
<proteinExistence type="predicted"/>
<gene>
    <name evidence="2" type="ORF">KSP39_PZI019941</name>
</gene>
<organism evidence="2 3">
    <name type="scientific">Platanthera zijinensis</name>
    <dbReference type="NCBI Taxonomy" id="2320716"/>
    <lineage>
        <taxon>Eukaryota</taxon>
        <taxon>Viridiplantae</taxon>
        <taxon>Streptophyta</taxon>
        <taxon>Embryophyta</taxon>
        <taxon>Tracheophyta</taxon>
        <taxon>Spermatophyta</taxon>
        <taxon>Magnoliopsida</taxon>
        <taxon>Liliopsida</taxon>
        <taxon>Asparagales</taxon>
        <taxon>Orchidaceae</taxon>
        <taxon>Orchidoideae</taxon>
        <taxon>Orchideae</taxon>
        <taxon>Orchidinae</taxon>
        <taxon>Platanthera</taxon>
    </lineage>
</organism>
<feature type="region of interest" description="Disordered" evidence="1">
    <location>
        <begin position="1"/>
        <end position="26"/>
    </location>
</feature>
<comment type="caution">
    <text evidence="2">The sequence shown here is derived from an EMBL/GenBank/DDBJ whole genome shotgun (WGS) entry which is preliminary data.</text>
</comment>
<feature type="compositionally biased region" description="Polar residues" evidence="1">
    <location>
        <begin position="1"/>
        <end position="12"/>
    </location>
</feature>
<keyword evidence="3" id="KW-1185">Reference proteome</keyword>
<reference evidence="2 3" key="1">
    <citation type="journal article" date="2022" name="Nat. Plants">
        <title>Genomes of leafy and leafless Platanthera orchids illuminate the evolution of mycoheterotrophy.</title>
        <authorList>
            <person name="Li M.H."/>
            <person name="Liu K.W."/>
            <person name="Li Z."/>
            <person name="Lu H.C."/>
            <person name="Ye Q.L."/>
            <person name="Zhang D."/>
            <person name="Wang J.Y."/>
            <person name="Li Y.F."/>
            <person name="Zhong Z.M."/>
            <person name="Liu X."/>
            <person name="Yu X."/>
            <person name="Liu D.K."/>
            <person name="Tu X.D."/>
            <person name="Liu B."/>
            <person name="Hao Y."/>
            <person name="Liao X.Y."/>
            <person name="Jiang Y.T."/>
            <person name="Sun W.H."/>
            <person name="Chen J."/>
            <person name="Chen Y.Q."/>
            <person name="Ai Y."/>
            <person name="Zhai J.W."/>
            <person name="Wu S.S."/>
            <person name="Zhou Z."/>
            <person name="Hsiao Y.Y."/>
            <person name="Wu W.L."/>
            <person name="Chen Y.Y."/>
            <person name="Lin Y.F."/>
            <person name="Hsu J.L."/>
            <person name="Li C.Y."/>
            <person name="Wang Z.W."/>
            <person name="Zhao X."/>
            <person name="Zhong W.Y."/>
            <person name="Ma X.K."/>
            <person name="Ma L."/>
            <person name="Huang J."/>
            <person name="Chen G.Z."/>
            <person name="Huang M.Z."/>
            <person name="Huang L."/>
            <person name="Peng D.H."/>
            <person name="Luo Y.B."/>
            <person name="Zou S.Q."/>
            <person name="Chen S.P."/>
            <person name="Lan S."/>
            <person name="Tsai W.C."/>
            <person name="Van de Peer Y."/>
            <person name="Liu Z.J."/>
        </authorList>
    </citation>
    <scope>NUCLEOTIDE SEQUENCE [LARGE SCALE GENOMIC DNA]</scope>
    <source>
        <strain evidence="2">Lor287</strain>
    </source>
</reference>
<sequence length="526" mass="58036">MDTVPLQSSIREQPSPDPGRSSNTNDDLMLRESVKQFLAGIHRAGFDFAGFSSVISRQLHSIPYPPLELFWLYSAANYHGNVAAKNSRDRIGGVRHLLQLFSAFSPARGISNCIALIAPAVYALHECAVECGSGEKKAMQEIQLLAEEILSYISICSGKYTDLDEISTGLHHPCFVDLVKVWTLKCSSSEESLKAFFPLVSSEVWKRFELEEECGVGYLAGVVIAEAFLLTLYLKVKGGGASRKELQKELKIWAVSSITALHNQQFFEIMLKFLLDPKVTTTTILTTVDEEIAREILYDAVVLADYSFLSPGRGMDQHDRTRGLLVGKLVVTNKAIKIAREKKDHDKALSYLNGFSSSSLPSALIKCVLKEIGNANCQRPHNNSPQGLLKWLVHLEELGQRIFGDEASRVAAKLTFDESAEPRVVAASADAKMDADLFFFDRGESNDGAVESMDAVFSSAAHSMTQFSSKGKVKRKGAAVEARRGLFKIVKYDLQNKQVEVPDLAIIDEAGEFPSDENDDDIEESI</sequence>
<accession>A0AAP0FXF1</accession>
<dbReference type="Proteomes" id="UP001418222">
    <property type="component" value="Unassembled WGS sequence"/>
</dbReference>
<dbReference type="EMBL" id="JBBWWQ010000018">
    <property type="protein sequence ID" value="KAK8921564.1"/>
    <property type="molecule type" value="Genomic_DNA"/>
</dbReference>
<evidence type="ECO:0000256" key="1">
    <source>
        <dbReference type="SAM" id="MobiDB-lite"/>
    </source>
</evidence>
<evidence type="ECO:0000313" key="3">
    <source>
        <dbReference type="Proteomes" id="UP001418222"/>
    </source>
</evidence>